<feature type="region of interest" description="Disordered" evidence="1">
    <location>
        <begin position="44"/>
        <end position="71"/>
    </location>
</feature>
<evidence type="ECO:0000313" key="3">
    <source>
        <dbReference type="Proteomes" id="UP001317259"/>
    </source>
</evidence>
<protein>
    <submittedName>
        <fullName evidence="2">Uncharacterized protein</fullName>
    </submittedName>
</protein>
<dbReference type="EMBL" id="JAKRKC020000001">
    <property type="protein sequence ID" value="MCK2213323.1"/>
    <property type="molecule type" value="Genomic_DNA"/>
</dbReference>
<evidence type="ECO:0000313" key="2">
    <source>
        <dbReference type="EMBL" id="MCK2213323.1"/>
    </source>
</evidence>
<reference evidence="2 3" key="1">
    <citation type="submission" date="2022-04" db="EMBL/GenBank/DDBJ databases">
        <title>Genome draft of Actinomadura sp. ATCC 31491.</title>
        <authorList>
            <person name="Shi X."/>
            <person name="Du Y."/>
        </authorList>
    </citation>
    <scope>NUCLEOTIDE SEQUENCE [LARGE SCALE GENOMIC DNA]</scope>
    <source>
        <strain evidence="2 3">ATCC 31491</strain>
    </source>
</reference>
<sequence>MSSLDVSNEAVADHPAALGQAGSASLSGDLEQAGSAELAELVVGHAAGDHAHPRPCGTQLGQSSDDAGVALHEVGHTVPVLGL</sequence>
<keyword evidence="3" id="KW-1185">Reference proteome</keyword>
<comment type="caution">
    <text evidence="2">The sequence shown here is derived from an EMBL/GenBank/DDBJ whole genome shotgun (WGS) entry which is preliminary data.</text>
</comment>
<proteinExistence type="predicted"/>
<accession>A0ABT0FLY2</accession>
<organism evidence="2 3">
    <name type="scientific">Actinomadura luzonensis</name>
    <dbReference type="NCBI Taxonomy" id="2805427"/>
    <lineage>
        <taxon>Bacteria</taxon>
        <taxon>Bacillati</taxon>
        <taxon>Actinomycetota</taxon>
        <taxon>Actinomycetes</taxon>
        <taxon>Streptosporangiales</taxon>
        <taxon>Thermomonosporaceae</taxon>
        <taxon>Actinomadura</taxon>
    </lineage>
</organism>
<evidence type="ECO:0000256" key="1">
    <source>
        <dbReference type="SAM" id="MobiDB-lite"/>
    </source>
</evidence>
<dbReference type="Proteomes" id="UP001317259">
    <property type="component" value="Unassembled WGS sequence"/>
</dbReference>
<gene>
    <name evidence="2" type="ORF">MF672_005875</name>
</gene>
<name>A0ABT0FLY2_9ACTN</name>